<gene>
    <name evidence="1" type="ORF">EKL98_00065</name>
</gene>
<name>A0A432CQQ9_9FLAO</name>
<proteinExistence type="predicted"/>
<sequence>MKKIIFISLTIAFFSCSKNDEQIDLVKNDLLKNQNITKTELDLFKFTNSKVLGKDAYKNSYDEMYKKASGLIDSDLTESAMYKGINKQIDTLGTSYDKIKDKSYFKINAYRMTENDTVSKLIYYITDKNKIYDFKKIK</sequence>
<dbReference type="AlphaFoldDB" id="A0A432CQQ9"/>
<comment type="caution">
    <text evidence="1">The sequence shown here is derived from an EMBL/GenBank/DDBJ whole genome shotgun (WGS) entry which is preliminary data.</text>
</comment>
<protein>
    <submittedName>
        <fullName evidence="1">Uncharacterized protein</fullName>
    </submittedName>
</protein>
<dbReference type="PROSITE" id="PS51257">
    <property type="entry name" value="PROKAR_LIPOPROTEIN"/>
    <property type="match status" value="1"/>
</dbReference>
<reference evidence="1 2" key="1">
    <citation type="submission" date="2018-12" db="EMBL/GenBank/DDBJ databases">
        <title>Flavobacterium sp. nov., isolated from glacier ice.</title>
        <authorList>
            <person name="Liu Q."/>
            <person name="Xin Y.-H."/>
        </authorList>
    </citation>
    <scope>NUCLEOTIDE SEQUENCE [LARGE SCALE GENOMIC DNA]</scope>
    <source>
        <strain evidence="1 2">RB1N8</strain>
    </source>
</reference>
<dbReference type="RefSeq" id="WP_126561233.1">
    <property type="nucleotide sequence ID" value="NZ_RYDJ01000001.1"/>
</dbReference>
<accession>A0A432CQQ9</accession>
<dbReference type="EMBL" id="RYDJ01000001">
    <property type="protein sequence ID" value="RTZ07751.1"/>
    <property type="molecule type" value="Genomic_DNA"/>
</dbReference>
<keyword evidence="2" id="KW-1185">Reference proteome</keyword>
<dbReference type="Proteomes" id="UP000280825">
    <property type="component" value="Unassembled WGS sequence"/>
</dbReference>
<organism evidence="1 2">
    <name type="scientific">Flavobacterium bomense</name>
    <dbReference type="NCBI Taxonomy" id="2497483"/>
    <lineage>
        <taxon>Bacteria</taxon>
        <taxon>Pseudomonadati</taxon>
        <taxon>Bacteroidota</taxon>
        <taxon>Flavobacteriia</taxon>
        <taxon>Flavobacteriales</taxon>
        <taxon>Flavobacteriaceae</taxon>
        <taxon>Flavobacterium</taxon>
    </lineage>
</organism>
<evidence type="ECO:0000313" key="1">
    <source>
        <dbReference type="EMBL" id="RTZ07751.1"/>
    </source>
</evidence>
<evidence type="ECO:0000313" key="2">
    <source>
        <dbReference type="Proteomes" id="UP000280825"/>
    </source>
</evidence>